<feature type="binding site" evidence="11">
    <location>
        <begin position="99"/>
        <end position="101"/>
    </location>
    <ligand>
        <name>substrate</name>
    </ligand>
</feature>
<comment type="caution">
    <text evidence="11">Lacks conserved residue(s) required for the propagation of feature annotation.</text>
</comment>
<dbReference type="PIRSF" id="PIRSF003314">
    <property type="entry name" value="IPP_isomerase"/>
    <property type="match status" value="1"/>
</dbReference>
<feature type="binding site" evidence="11">
    <location>
        <position position="224"/>
    </location>
    <ligand>
        <name>FMN</name>
        <dbReference type="ChEBI" id="CHEBI:58210"/>
    </ligand>
</feature>
<comment type="cofactor">
    <cofactor evidence="11">
        <name>NADPH</name>
        <dbReference type="ChEBI" id="CHEBI:57783"/>
    </cofactor>
</comment>
<keyword evidence="14" id="KW-1185">Reference proteome</keyword>
<dbReference type="GO" id="GO:0005737">
    <property type="term" value="C:cytoplasm"/>
    <property type="evidence" value="ECO:0007669"/>
    <property type="project" value="UniProtKB-SubCell"/>
</dbReference>
<evidence type="ECO:0000256" key="11">
    <source>
        <dbReference type="HAMAP-Rule" id="MF_00354"/>
    </source>
</evidence>
<evidence type="ECO:0000256" key="10">
    <source>
        <dbReference type="ARBA" id="ARBA00025810"/>
    </source>
</evidence>
<dbReference type="InterPro" id="IPR011179">
    <property type="entry name" value="IPdP_isomerase"/>
</dbReference>
<dbReference type="PANTHER" id="PTHR43665">
    <property type="entry name" value="ISOPENTENYL-DIPHOSPHATE DELTA-ISOMERASE"/>
    <property type="match status" value="1"/>
</dbReference>
<dbReference type="GO" id="GO:0004452">
    <property type="term" value="F:isopentenyl-diphosphate delta-isomerase activity"/>
    <property type="evidence" value="ECO:0007669"/>
    <property type="project" value="UniProtKB-UniRule"/>
</dbReference>
<protein>
    <recommendedName>
        <fullName evidence="11">Isopentenyl-diphosphate delta-isomerase</fullName>
        <shortName evidence="11">IPP isomerase</shortName>
        <ecNumber evidence="11">5.3.3.2</ecNumber>
    </recommendedName>
    <alternativeName>
        <fullName evidence="11">Isopentenyl diphosphate:dimethylallyl diphosphate isomerase</fullName>
    </alternativeName>
    <alternativeName>
        <fullName evidence="11">Isopentenyl pyrophosphate isomerase</fullName>
    </alternativeName>
    <alternativeName>
        <fullName evidence="11">Type 2 isopentenyl diphosphate isomerase</fullName>
        <shortName evidence="11">IDI-2</shortName>
    </alternativeName>
</protein>
<comment type="similarity">
    <text evidence="11">Belongs to the IPP isomerase type 2 family.</text>
</comment>
<dbReference type="InterPro" id="IPR000262">
    <property type="entry name" value="FMN-dep_DH"/>
</dbReference>
<sequence length="345" mass="37963">MDKDYRTDQRKSEHLDIVLHKKVTGHQITTGLEHYRFRHEALPEINFSDIDLTTTFLNKKLRAPLLISSMTGGTRAALSINQNLAIAAQERGWAMGLGSVRAALEHHEVADSFQVRRFAPDILLFANLGAVQLNYGYGVDHCRQIIELTEADALILHLNSLQEVFQPEGDTNFRNLLHRIEDLCHSLEVPVGIKEVGWGIHGELATRLYKAGVAFIDVAGAGGTSWSQVEKHRSLDEEVRQATEAFTEWGIPTADCIVDVRSQAPHQGLIASGGIHTGVDGAKAIALGADLVGYGRTLLHHASTSPTTMISQLKRIEWELKIAMFGIGIPDITALQGTHRLTLIP</sequence>
<keyword evidence="2 11" id="KW-0963">Cytoplasm</keyword>
<dbReference type="AlphaFoldDB" id="A0A1H2XYU1"/>
<dbReference type="GO" id="GO:0000287">
    <property type="term" value="F:magnesium ion binding"/>
    <property type="evidence" value="ECO:0007669"/>
    <property type="project" value="UniProtKB-UniRule"/>
</dbReference>
<reference evidence="13 14" key="1">
    <citation type="submission" date="2016-10" db="EMBL/GenBank/DDBJ databases">
        <authorList>
            <person name="de Groot N.N."/>
        </authorList>
    </citation>
    <scope>NUCLEOTIDE SEQUENCE [LARGE SCALE GENOMIC DNA]</scope>
    <source>
        <strain evidence="13 14">DSM 45610</strain>
    </source>
</reference>
<dbReference type="PANTHER" id="PTHR43665:SF1">
    <property type="entry name" value="ISOPENTENYL-DIPHOSPHATE DELTA-ISOMERASE"/>
    <property type="match status" value="1"/>
</dbReference>
<dbReference type="CDD" id="cd02811">
    <property type="entry name" value="IDI-2_FMN"/>
    <property type="match status" value="1"/>
</dbReference>
<dbReference type="RefSeq" id="WP_091739725.1">
    <property type="nucleotide sequence ID" value="NZ_FNNQ01000008.1"/>
</dbReference>
<dbReference type="Proteomes" id="UP000198534">
    <property type="component" value="Unassembled WGS sequence"/>
</dbReference>
<accession>A0A1H2XYU1</accession>
<comment type="function">
    <text evidence="11">Involved in the biosynthesis of isoprenoids. Catalyzes the 1,3-allylic rearrangement of the homoallylic substrate isopentenyl (IPP) to its allylic isomer, dimethylallyl diphosphate (DMAPP).</text>
</comment>
<feature type="binding site" evidence="11">
    <location>
        <position position="163"/>
    </location>
    <ligand>
        <name>Mg(2+)</name>
        <dbReference type="ChEBI" id="CHEBI:18420"/>
    </ligand>
</feature>
<feature type="binding site" evidence="11">
    <location>
        <begin position="69"/>
        <end position="71"/>
    </location>
    <ligand>
        <name>FMN</name>
        <dbReference type="ChEBI" id="CHEBI:58210"/>
    </ligand>
</feature>
<evidence type="ECO:0000256" key="6">
    <source>
        <dbReference type="ARBA" id="ARBA00022842"/>
    </source>
</evidence>
<comment type="cofactor">
    <cofactor evidence="11">
        <name>Mg(2+)</name>
        <dbReference type="ChEBI" id="CHEBI:18420"/>
    </cofactor>
</comment>
<evidence type="ECO:0000313" key="14">
    <source>
        <dbReference type="Proteomes" id="UP000198534"/>
    </source>
</evidence>
<gene>
    <name evidence="11" type="primary">fni</name>
    <name evidence="13" type="ORF">SAMN05444487_108101</name>
</gene>
<evidence type="ECO:0000256" key="8">
    <source>
        <dbReference type="ARBA" id="ARBA00023229"/>
    </source>
</evidence>
<feature type="binding site" evidence="11">
    <location>
        <position position="99"/>
    </location>
    <ligand>
        <name>FMN</name>
        <dbReference type="ChEBI" id="CHEBI:58210"/>
    </ligand>
</feature>
<dbReference type="GO" id="GO:0016491">
    <property type="term" value="F:oxidoreductase activity"/>
    <property type="evidence" value="ECO:0007669"/>
    <property type="project" value="InterPro"/>
</dbReference>
<feature type="binding site" evidence="11">
    <location>
        <position position="127"/>
    </location>
    <ligand>
        <name>FMN</name>
        <dbReference type="ChEBI" id="CHEBI:58210"/>
    </ligand>
</feature>
<feature type="binding site" evidence="11">
    <location>
        <position position="162"/>
    </location>
    <ligand>
        <name>substrate</name>
    </ligand>
</feature>
<keyword evidence="5 11" id="KW-0479">Metal-binding</keyword>
<proteinExistence type="inferred from homology"/>
<comment type="cofactor">
    <cofactor evidence="1 11">
        <name>FMN</name>
        <dbReference type="ChEBI" id="CHEBI:58210"/>
    </cofactor>
</comment>
<keyword evidence="9 11" id="KW-0413">Isomerase</keyword>
<dbReference type="OrthoDB" id="9795032at2"/>
<feature type="binding site" evidence="11">
    <location>
        <begin position="10"/>
        <end position="11"/>
    </location>
    <ligand>
        <name>substrate</name>
    </ligand>
</feature>
<dbReference type="GO" id="GO:0008299">
    <property type="term" value="P:isoprenoid biosynthetic process"/>
    <property type="evidence" value="ECO:0007669"/>
    <property type="project" value="UniProtKB-UniRule"/>
</dbReference>
<comment type="subcellular location">
    <subcellularLocation>
        <location evidence="11">Cytoplasm</location>
    </subcellularLocation>
</comment>
<keyword evidence="3 11" id="KW-0285">Flavoprotein</keyword>
<dbReference type="GO" id="GO:0070402">
    <property type="term" value="F:NADPH binding"/>
    <property type="evidence" value="ECO:0007669"/>
    <property type="project" value="UniProtKB-UniRule"/>
</dbReference>
<dbReference type="Pfam" id="PF01070">
    <property type="entry name" value="FMN_dh"/>
    <property type="match status" value="2"/>
</dbReference>
<evidence type="ECO:0000313" key="13">
    <source>
        <dbReference type="EMBL" id="SDW98047.1"/>
    </source>
</evidence>
<keyword evidence="7 11" id="KW-0521">NADP</keyword>
<feature type="domain" description="FMN-dependent dehydrogenase" evidence="12">
    <location>
        <begin position="178"/>
        <end position="337"/>
    </location>
</feature>
<organism evidence="13 14">
    <name type="scientific">Marininema mesophilum</name>
    <dbReference type="NCBI Taxonomy" id="1048340"/>
    <lineage>
        <taxon>Bacteria</taxon>
        <taxon>Bacillati</taxon>
        <taxon>Bacillota</taxon>
        <taxon>Bacilli</taxon>
        <taxon>Bacillales</taxon>
        <taxon>Thermoactinomycetaceae</taxon>
        <taxon>Marininema</taxon>
    </lineage>
</organism>
<name>A0A1H2XYU1_9BACL</name>
<feature type="binding site" evidence="11">
    <location>
        <position position="194"/>
    </location>
    <ligand>
        <name>FMN</name>
        <dbReference type="ChEBI" id="CHEBI:58210"/>
    </ligand>
</feature>
<dbReference type="InterPro" id="IPR013785">
    <property type="entry name" value="Aldolase_TIM"/>
</dbReference>
<evidence type="ECO:0000256" key="7">
    <source>
        <dbReference type="ARBA" id="ARBA00022857"/>
    </source>
</evidence>
<dbReference type="SUPFAM" id="SSF51395">
    <property type="entry name" value="FMN-linked oxidoreductases"/>
    <property type="match status" value="1"/>
</dbReference>
<feature type="domain" description="FMN-dependent dehydrogenase" evidence="12">
    <location>
        <begin position="11"/>
        <end position="102"/>
    </location>
</feature>
<keyword evidence="4 11" id="KW-0288">FMN</keyword>
<dbReference type="HAMAP" id="MF_00354">
    <property type="entry name" value="Idi_2"/>
    <property type="match status" value="1"/>
</dbReference>
<evidence type="ECO:0000259" key="12">
    <source>
        <dbReference type="Pfam" id="PF01070"/>
    </source>
</evidence>
<comment type="catalytic activity">
    <reaction evidence="11">
        <text>isopentenyl diphosphate = dimethylallyl diphosphate</text>
        <dbReference type="Rhea" id="RHEA:23284"/>
        <dbReference type="ChEBI" id="CHEBI:57623"/>
        <dbReference type="ChEBI" id="CHEBI:128769"/>
        <dbReference type="EC" id="5.3.3.2"/>
    </reaction>
</comment>
<evidence type="ECO:0000256" key="4">
    <source>
        <dbReference type="ARBA" id="ARBA00022643"/>
    </source>
</evidence>
<evidence type="ECO:0000256" key="3">
    <source>
        <dbReference type="ARBA" id="ARBA00022630"/>
    </source>
</evidence>
<dbReference type="EMBL" id="FNNQ01000008">
    <property type="protein sequence ID" value="SDW98047.1"/>
    <property type="molecule type" value="Genomic_DNA"/>
</dbReference>
<keyword evidence="6 11" id="KW-0460">Magnesium</keyword>
<dbReference type="NCBIfam" id="TIGR02151">
    <property type="entry name" value="IPP_isom_2"/>
    <property type="match status" value="1"/>
</dbReference>
<evidence type="ECO:0000256" key="2">
    <source>
        <dbReference type="ARBA" id="ARBA00022490"/>
    </source>
</evidence>
<evidence type="ECO:0000256" key="5">
    <source>
        <dbReference type="ARBA" id="ARBA00022723"/>
    </source>
</evidence>
<evidence type="ECO:0000256" key="9">
    <source>
        <dbReference type="ARBA" id="ARBA00023235"/>
    </source>
</evidence>
<evidence type="ECO:0000256" key="1">
    <source>
        <dbReference type="ARBA" id="ARBA00001917"/>
    </source>
</evidence>
<comment type="subunit">
    <text evidence="10 11">Homooctamer. Dimer of tetramers.</text>
</comment>
<dbReference type="GO" id="GO:0010181">
    <property type="term" value="F:FMN binding"/>
    <property type="evidence" value="ECO:0007669"/>
    <property type="project" value="UniProtKB-UniRule"/>
</dbReference>
<dbReference type="EC" id="5.3.3.2" evidence="11"/>
<dbReference type="STRING" id="1048340.SAMN05444487_108101"/>
<dbReference type="Gene3D" id="3.20.20.70">
    <property type="entry name" value="Aldolase class I"/>
    <property type="match status" value="1"/>
</dbReference>
<keyword evidence="8 11" id="KW-0414">Isoprene biosynthesis</keyword>
<feature type="binding site" evidence="11">
    <location>
        <position position="68"/>
    </location>
    <ligand>
        <name>FMN</name>
        <dbReference type="ChEBI" id="CHEBI:58210"/>
    </ligand>
</feature>